<dbReference type="GO" id="GO:0003676">
    <property type="term" value="F:nucleic acid binding"/>
    <property type="evidence" value="ECO:0007669"/>
    <property type="project" value="InterPro"/>
</dbReference>
<dbReference type="AlphaFoldDB" id="A0A650CM73"/>
<dbReference type="Gene3D" id="3.40.1350.10">
    <property type="match status" value="1"/>
</dbReference>
<evidence type="ECO:0000259" key="1">
    <source>
        <dbReference type="Pfam" id="PF01974"/>
    </source>
</evidence>
<reference evidence="2 3" key="1">
    <citation type="submission" date="2019-10" db="EMBL/GenBank/DDBJ databases">
        <title>Genome Sequences from Six Type Strain Members of the Archaeal Family Sulfolobaceae: Acidianus ambivalens, Acidianus infernus, Metallosphaera prunae, Stygiolobus azoricus, Sulfolobus metallicus, and Sulfurisphaera ohwakuensis.</title>
        <authorList>
            <person name="Counts J.A."/>
            <person name="Kelly R.M."/>
        </authorList>
    </citation>
    <scope>NUCLEOTIDE SEQUENCE [LARGE SCALE GENOMIC DNA]</scope>
    <source>
        <strain evidence="2 3">FC6</strain>
    </source>
</reference>
<sequence>MTENNDIDKFIVINDLKQRGKKGKISGKYIYLESGSRKYIIKTLNENNKVSVKEIEDFVEFSSKVDKESVIAIVDKYGDVSYYFLSEIKLNKKGGSVDII</sequence>
<dbReference type="GO" id="GO:0000213">
    <property type="term" value="F:tRNA-intron lyase activity"/>
    <property type="evidence" value="ECO:0007669"/>
    <property type="project" value="InterPro"/>
</dbReference>
<name>A0A650CM73_9CREN</name>
<dbReference type="KEGG" id="sazo:D1868_01960"/>
<dbReference type="InterPro" id="IPR006677">
    <property type="entry name" value="tRNA_intron_Endonuc_cat-like"/>
</dbReference>
<evidence type="ECO:0000313" key="2">
    <source>
        <dbReference type="EMBL" id="QGR18873.1"/>
    </source>
</evidence>
<dbReference type="Pfam" id="PF01974">
    <property type="entry name" value="tRNA_int_endo"/>
    <property type="match status" value="1"/>
</dbReference>
<dbReference type="OrthoDB" id="46045at2157"/>
<gene>
    <name evidence="2" type="ORF">D1868_01960</name>
</gene>
<dbReference type="GO" id="GO:0006388">
    <property type="term" value="P:tRNA splicing, via endonucleolytic cleavage and ligation"/>
    <property type="evidence" value="ECO:0007669"/>
    <property type="project" value="InterPro"/>
</dbReference>
<feature type="domain" description="tRNA intron endonuclease catalytic" evidence="1">
    <location>
        <begin position="9"/>
        <end position="82"/>
    </location>
</feature>
<dbReference type="GeneID" id="42797799"/>
<dbReference type="EMBL" id="CP045483">
    <property type="protein sequence ID" value="QGR18873.1"/>
    <property type="molecule type" value="Genomic_DNA"/>
</dbReference>
<dbReference type="Proteomes" id="UP000423396">
    <property type="component" value="Chromosome"/>
</dbReference>
<dbReference type="RefSeq" id="WP_156005102.1">
    <property type="nucleotide sequence ID" value="NZ_CP045483.1"/>
</dbReference>
<proteinExistence type="predicted"/>
<protein>
    <submittedName>
        <fullName evidence="2">Ribonuclease BN</fullName>
    </submittedName>
</protein>
<accession>A0A650CM73</accession>
<dbReference type="InterPro" id="IPR011856">
    <property type="entry name" value="tRNA_endonuc-like_dom_sf"/>
</dbReference>
<dbReference type="InterPro" id="IPR036167">
    <property type="entry name" value="tRNA_intron_Endo_cat-like_sf"/>
</dbReference>
<dbReference type="SUPFAM" id="SSF53032">
    <property type="entry name" value="tRNA-intron endonuclease catalytic domain-like"/>
    <property type="match status" value="1"/>
</dbReference>
<organism evidence="2 3">
    <name type="scientific">Stygiolobus azoricus</name>
    <dbReference type="NCBI Taxonomy" id="41675"/>
    <lineage>
        <taxon>Archaea</taxon>
        <taxon>Thermoproteota</taxon>
        <taxon>Thermoprotei</taxon>
        <taxon>Sulfolobales</taxon>
        <taxon>Sulfolobaceae</taxon>
        <taxon>Stygiolobus</taxon>
    </lineage>
</organism>
<dbReference type="NCBIfam" id="NF007086">
    <property type="entry name" value="PRK09539.1-3"/>
    <property type="match status" value="1"/>
</dbReference>
<evidence type="ECO:0000313" key="3">
    <source>
        <dbReference type="Proteomes" id="UP000423396"/>
    </source>
</evidence>
<keyword evidence="3" id="KW-1185">Reference proteome</keyword>